<name>A0A6C0D0X1_9ZZZZ</name>
<organism evidence="1">
    <name type="scientific">viral metagenome</name>
    <dbReference type="NCBI Taxonomy" id="1070528"/>
    <lineage>
        <taxon>unclassified sequences</taxon>
        <taxon>metagenomes</taxon>
        <taxon>organismal metagenomes</taxon>
    </lineage>
</organism>
<dbReference type="AlphaFoldDB" id="A0A6C0D0X1"/>
<dbReference type="Pfam" id="PF12796">
    <property type="entry name" value="Ank_2"/>
    <property type="match status" value="1"/>
</dbReference>
<evidence type="ECO:0008006" key="2">
    <source>
        <dbReference type="Google" id="ProtNLM"/>
    </source>
</evidence>
<evidence type="ECO:0000313" key="1">
    <source>
        <dbReference type="EMBL" id="QHT09549.1"/>
    </source>
</evidence>
<dbReference type="Gene3D" id="1.25.40.20">
    <property type="entry name" value="Ankyrin repeat-containing domain"/>
    <property type="match status" value="1"/>
</dbReference>
<dbReference type="InterPro" id="IPR036770">
    <property type="entry name" value="Ankyrin_rpt-contain_sf"/>
</dbReference>
<proteinExistence type="predicted"/>
<dbReference type="EMBL" id="MN739512">
    <property type="protein sequence ID" value="QHT09549.1"/>
    <property type="molecule type" value="Genomic_DNA"/>
</dbReference>
<reference evidence="1" key="1">
    <citation type="journal article" date="2020" name="Nature">
        <title>Giant virus diversity and host interactions through global metagenomics.</title>
        <authorList>
            <person name="Schulz F."/>
            <person name="Roux S."/>
            <person name="Paez-Espino D."/>
            <person name="Jungbluth S."/>
            <person name="Walsh D.A."/>
            <person name="Denef V.J."/>
            <person name="McMahon K.D."/>
            <person name="Konstantinidis K.T."/>
            <person name="Eloe-Fadrosh E.A."/>
            <person name="Kyrpides N.C."/>
            <person name="Woyke T."/>
        </authorList>
    </citation>
    <scope>NUCLEOTIDE SEQUENCE</scope>
    <source>
        <strain evidence="1">GVMAG-M-3300023174-102</strain>
    </source>
</reference>
<sequence>MNSITYKQVINTLLQYDLFDHLSIQLLYNVIDDVELVARLLNYRAINGDYIDPTIGEDKFFMCLFIDEHTPINLKLLEILLNYVGPRGERVDPTVYNNYALREASFRGDVKAVVLLLSINMVNPLDNNSEAITNAIQNGHTEVVNLLVNYINSYEILRQIILTAIEFQQIEILKLLLKLNSNNKILHKLISKNYYVLIDLLENINLHSYRNTKKDEEIAKILQYTILDYKKINCINYYTRKRKFIMNKTDLDKVNRDIIISQLWAKENTTVKSINRCRIAINSPSLEKDEFIISIKRMDIGKQKSNSLQLPEDILKLLEEYY</sequence>
<dbReference type="InterPro" id="IPR002110">
    <property type="entry name" value="Ankyrin_rpt"/>
</dbReference>
<protein>
    <recommendedName>
        <fullName evidence="2">Ankyrin repeat protein</fullName>
    </recommendedName>
</protein>
<accession>A0A6C0D0X1</accession>
<dbReference type="SUPFAM" id="SSF48403">
    <property type="entry name" value="Ankyrin repeat"/>
    <property type="match status" value="1"/>
</dbReference>